<evidence type="ECO:0008006" key="3">
    <source>
        <dbReference type="Google" id="ProtNLM"/>
    </source>
</evidence>
<comment type="caution">
    <text evidence="1">The sequence shown here is derived from an EMBL/GenBank/DDBJ whole genome shotgun (WGS) entry which is preliminary data.</text>
</comment>
<dbReference type="Pfam" id="PF01963">
    <property type="entry name" value="TraB_PrgY_gumN"/>
    <property type="match status" value="1"/>
</dbReference>
<dbReference type="PANTHER" id="PTHR21530">
    <property type="entry name" value="PHEROMONE SHUTDOWN PROTEIN"/>
    <property type="match status" value="1"/>
</dbReference>
<protein>
    <recommendedName>
        <fullName evidence="3">TraB family protein</fullName>
    </recommendedName>
</protein>
<dbReference type="AlphaFoldDB" id="A0A8S1IV46"/>
<dbReference type="EMBL" id="CAJHUC010000932">
    <property type="protein sequence ID" value="CAD7698988.1"/>
    <property type="molecule type" value="Genomic_DNA"/>
</dbReference>
<proteinExistence type="predicted"/>
<sequence length="154" mass="17452">MDPGLEFKVAMEEGEKRGARIVFGDVPIKTTMGRITSAMTAMDVVKIFASPLFSKPSPEMRELFENMKNIESVVEGMKRRVVVRAMQRWMAEMHPKLAQVLIHERDKYMVEQLRKLEGRVVAVVGLGHLDGIERLWEDTEFGASQPPTPSDHSV</sequence>
<gene>
    <name evidence="1" type="ORF">OSTQU699_LOCUS4346</name>
</gene>
<dbReference type="InterPro" id="IPR046345">
    <property type="entry name" value="TraB_PrgY-like"/>
</dbReference>
<accession>A0A8S1IV46</accession>
<keyword evidence="2" id="KW-1185">Reference proteome</keyword>
<dbReference type="CDD" id="cd14726">
    <property type="entry name" value="TraB_PrgY-like"/>
    <property type="match status" value="1"/>
</dbReference>
<name>A0A8S1IV46_9CHLO</name>
<dbReference type="Proteomes" id="UP000708148">
    <property type="component" value="Unassembled WGS sequence"/>
</dbReference>
<dbReference type="InterPro" id="IPR002816">
    <property type="entry name" value="TraB/PrgY/GumN_fam"/>
</dbReference>
<evidence type="ECO:0000313" key="1">
    <source>
        <dbReference type="EMBL" id="CAD7698988.1"/>
    </source>
</evidence>
<evidence type="ECO:0000313" key="2">
    <source>
        <dbReference type="Proteomes" id="UP000708148"/>
    </source>
</evidence>
<organism evidence="1 2">
    <name type="scientific">Ostreobium quekettii</name>
    <dbReference type="NCBI Taxonomy" id="121088"/>
    <lineage>
        <taxon>Eukaryota</taxon>
        <taxon>Viridiplantae</taxon>
        <taxon>Chlorophyta</taxon>
        <taxon>core chlorophytes</taxon>
        <taxon>Ulvophyceae</taxon>
        <taxon>TCBD clade</taxon>
        <taxon>Bryopsidales</taxon>
        <taxon>Ostreobineae</taxon>
        <taxon>Ostreobiaceae</taxon>
        <taxon>Ostreobium</taxon>
    </lineage>
</organism>
<dbReference type="PANTHER" id="PTHR21530:SF7">
    <property type="entry name" value="TRAB DOMAIN-CONTAINING PROTEIN"/>
    <property type="match status" value="1"/>
</dbReference>
<dbReference type="OrthoDB" id="48306at2759"/>
<reference evidence="1" key="1">
    <citation type="submission" date="2020-12" db="EMBL/GenBank/DDBJ databases">
        <authorList>
            <person name="Iha C."/>
        </authorList>
    </citation>
    <scope>NUCLEOTIDE SEQUENCE</scope>
</reference>